<keyword evidence="6" id="KW-0067">ATP-binding</keyword>
<name>A0ABQ1HZV2_9ALTE</name>
<comment type="caution">
    <text evidence="8">The sequence shown here is derived from an EMBL/GenBank/DDBJ whole genome shotgun (WGS) entry which is preliminary data.</text>
</comment>
<reference evidence="9" key="1">
    <citation type="journal article" date="2019" name="Int. J. Syst. Evol. Microbiol.">
        <title>The Global Catalogue of Microorganisms (GCM) 10K type strain sequencing project: providing services to taxonomists for standard genome sequencing and annotation.</title>
        <authorList>
            <consortium name="The Broad Institute Genomics Platform"/>
            <consortium name="The Broad Institute Genome Sequencing Center for Infectious Disease"/>
            <person name="Wu L."/>
            <person name="Ma J."/>
        </authorList>
    </citation>
    <scope>NUCLEOTIDE SEQUENCE [LARGE SCALE GENOMIC DNA]</scope>
    <source>
        <strain evidence="9">CGMCC 1.10131</strain>
    </source>
</reference>
<organism evidence="8 9">
    <name type="scientific">Agarivorans gilvus</name>
    <dbReference type="NCBI Taxonomy" id="680279"/>
    <lineage>
        <taxon>Bacteria</taxon>
        <taxon>Pseudomonadati</taxon>
        <taxon>Pseudomonadota</taxon>
        <taxon>Gammaproteobacteria</taxon>
        <taxon>Alteromonadales</taxon>
        <taxon>Alteromonadaceae</taxon>
        <taxon>Agarivorans</taxon>
    </lineage>
</organism>
<dbReference type="EC" id="2.7.4.23" evidence="3"/>
<evidence type="ECO:0000256" key="2">
    <source>
        <dbReference type="ARBA" id="ARBA00005069"/>
    </source>
</evidence>
<evidence type="ECO:0000256" key="1">
    <source>
        <dbReference type="ARBA" id="ARBA00000373"/>
    </source>
</evidence>
<dbReference type="SMART" id="SM00072">
    <property type="entry name" value="GuKc"/>
    <property type="match status" value="1"/>
</dbReference>
<evidence type="ECO:0000313" key="9">
    <source>
        <dbReference type="Proteomes" id="UP000651977"/>
    </source>
</evidence>
<dbReference type="RefSeq" id="WP_198150190.1">
    <property type="nucleotide sequence ID" value="NZ_BMDY01000006.1"/>
</dbReference>
<dbReference type="EMBL" id="BMDY01000006">
    <property type="protein sequence ID" value="GGB00820.1"/>
    <property type="molecule type" value="Genomic_DNA"/>
</dbReference>
<evidence type="ECO:0000256" key="4">
    <source>
        <dbReference type="ARBA" id="ARBA00022679"/>
    </source>
</evidence>
<feature type="domain" description="Guanylate kinase/L-type calcium channel beta subunit" evidence="7">
    <location>
        <begin position="14"/>
        <end position="196"/>
    </location>
</feature>
<dbReference type="InterPro" id="IPR027417">
    <property type="entry name" value="P-loop_NTPase"/>
</dbReference>
<dbReference type="InterPro" id="IPR012699">
    <property type="entry name" value="PhnN"/>
</dbReference>
<protein>
    <recommendedName>
        <fullName evidence="3">ribose 1,5-bisphosphate phosphokinase</fullName>
        <ecNumber evidence="3">2.7.4.23</ecNumber>
    </recommendedName>
</protein>
<dbReference type="Gene3D" id="3.40.50.300">
    <property type="entry name" value="P-loop containing nucleotide triphosphate hydrolases"/>
    <property type="match status" value="1"/>
</dbReference>
<evidence type="ECO:0000256" key="5">
    <source>
        <dbReference type="ARBA" id="ARBA00022741"/>
    </source>
</evidence>
<comment type="pathway">
    <text evidence="2">Metabolic intermediate biosynthesis; 5-phospho-alpha-D-ribose 1-diphosphate biosynthesis; 5-phospho-alpha-D-ribose 1-diphosphate from D-ribose 5-phosphate (route II): step 3/3.</text>
</comment>
<keyword evidence="4" id="KW-0808">Transferase</keyword>
<comment type="catalytic activity">
    <reaction evidence="1">
        <text>alpha-D-ribose 1,5-bisphosphate + ATP = 5-phospho-alpha-D-ribose 1-diphosphate + ADP</text>
        <dbReference type="Rhea" id="RHEA:20109"/>
        <dbReference type="ChEBI" id="CHEBI:30616"/>
        <dbReference type="ChEBI" id="CHEBI:58017"/>
        <dbReference type="ChEBI" id="CHEBI:68688"/>
        <dbReference type="ChEBI" id="CHEBI:456216"/>
        <dbReference type="EC" id="2.7.4.23"/>
    </reaction>
</comment>
<sequence>MNIELSQDQVLSGEAKLFYLVGPSGSGKDSVINGLRDKLQANSSVLIAHRYITRCNDNSAENHIALSVPEFTQRKRSGLFAMDWQANGCNYAVGNEVNSWLSMGFSVLFNGSRQQIPLARELFAERLRVIALDVEPEILAERLRQRGREQEHDILARLRRSEHYQAQLPKYCWHLDNNRSLEKTVNSLLKYIEEQTTEYYLQ</sequence>
<evidence type="ECO:0000259" key="7">
    <source>
        <dbReference type="SMART" id="SM00072"/>
    </source>
</evidence>
<keyword evidence="9" id="KW-1185">Reference proteome</keyword>
<evidence type="ECO:0000313" key="8">
    <source>
        <dbReference type="EMBL" id="GGB00820.1"/>
    </source>
</evidence>
<dbReference type="InterPro" id="IPR008145">
    <property type="entry name" value="GK/Ca_channel_bsu"/>
</dbReference>
<dbReference type="NCBIfam" id="TIGR02322">
    <property type="entry name" value="phosphon_PhnN"/>
    <property type="match status" value="1"/>
</dbReference>
<dbReference type="SUPFAM" id="SSF52540">
    <property type="entry name" value="P-loop containing nucleoside triphosphate hydrolases"/>
    <property type="match status" value="1"/>
</dbReference>
<dbReference type="NCBIfam" id="NF007485">
    <property type="entry name" value="PRK10078.1"/>
    <property type="match status" value="1"/>
</dbReference>
<dbReference type="Pfam" id="PF00625">
    <property type="entry name" value="Guanylate_kin"/>
    <property type="match status" value="1"/>
</dbReference>
<accession>A0ABQ1HZV2</accession>
<keyword evidence="5" id="KW-0547">Nucleotide-binding</keyword>
<proteinExistence type="predicted"/>
<gene>
    <name evidence="8" type="primary">phnN</name>
    <name evidence="8" type="ORF">GCM10007414_12490</name>
</gene>
<evidence type="ECO:0000256" key="3">
    <source>
        <dbReference type="ARBA" id="ARBA00012892"/>
    </source>
</evidence>
<dbReference type="Proteomes" id="UP000651977">
    <property type="component" value="Unassembled WGS sequence"/>
</dbReference>
<evidence type="ECO:0000256" key="6">
    <source>
        <dbReference type="ARBA" id="ARBA00022840"/>
    </source>
</evidence>